<sequence>MEAVYPASASALARGRRRRRQESRLRHRTTPVTFAEIKEVDEEQDLCESAEVLAASERRRRPDELVELSREFAEFRRRRAWRSALREPDEAAEASHPPPDEAPQPRPAATDAPTQNSAPARTHVPLTRASSEPT</sequence>
<proteinExistence type="predicted"/>
<feature type="compositionally biased region" description="Pro residues" evidence="1">
    <location>
        <begin position="96"/>
        <end position="106"/>
    </location>
</feature>
<name>A0ABN8II79_9NEOP</name>
<feature type="region of interest" description="Disordered" evidence="1">
    <location>
        <begin position="83"/>
        <end position="134"/>
    </location>
</feature>
<feature type="region of interest" description="Disordered" evidence="1">
    <location>
        <begin position="1"/>
        <end position="29"/>
    </location>
</feature>
<evidence type="ECO:0000256" key="1">
    <source>
        <dbReference type="SAM" id="MobiDB-lite"/>
    </source>
</evidence>
<evidence type="ECO:0000313" key="3">
    <source>
        <dbReference type="Proteomes" id="UP000837857"/>
    </source>
</evidence>
<evidence type="ECO:0000313" key="2">
    <source>
        <dbReference type="EMBL" id="CAH2056004.1"/>
    </source>
</evidence>
<dbReference type="Proteomes" id="UP000837857">
    <property type="component" value="Chromosome 22"/>
</dbReference>
<feature type="compositionally biased region" description="Basic residues" evidence="1">
    <location>
        <begin position="14"/>
        <end position="29"/>
    </location>
</feature>
<gene>
    <name evidence="2" type="ORF">IPOD504_LOCUS9285</name>
</gene>
<reference evidence="2" key="1">
    <citation type="submission" date="2022-03" db="EMBL/GenBank/DDBJ databases">
        <authorList>
            <person name="Martin H S."/>
        </authorList>
    </citation>
    <scope>NUCLEOTIDE SEQUENCE</scope>
</reference>
<accession>A0ABN8II79</accession>
<protein>
    <submittedName>
        <fullName evidence="2">Uncharacterized protein</fullName>
    </submittedName>
</protein>
<dbReference type="EMBL" id="OW152834">
    <property type="protein sequence ID" value="CAH2056004.1"/>
    <property type="molecule type" value="Genomic_DNA"/>
</dbReference>
<keyword evidence="3" id="KW-1185">Reference proteome</keyword>
<organism evidence="2 3">
    <name type="scientific">Iphiclides podalirius</name>
    <name type="common">scarce swallowtail</name>
    <dbReference type="NCBI Taxonomy" id="110791"/>
    <lineage>
        <taxon>Eukaryota</taxon>
        <taxon>Metazoa</taxon>
        <taxon>Ecdysozoa</taxon>
        <taxon>Arthropoda</taxon>
        <taxon>Hexapoda</taxon>
        <taxon>Insecta</taxon>
        <taxon>Pterygota</taxon>
        <taxon>Neoptera</taxon>
        <taxon>Endopterygota</taxon>
        <taxon>Lepidoptera</taxon>
        <taxon>Glossata</taxon>
        <taxon>Ditrysia</taxon>
        <taxon>Papilionoidea</taxon>
        <taxon>Papilionidae</taxon>
        <taxon>Papilioninae</taxon>
        <taxon>Iphiclides</taxon>
    </lineage>
</organism>
<feature type="non-terminal residue" evidence="2">
    <location>
        <position position="134"/>
    </location>
</feature>